<evidence type="ECO:0000256" key="1">
    <source>
        <dbReference type="SAM" id="MobiDB-lite"/>
    </source>
</evidence>
<organism evidence="2 3">
    <name type="scientific">Pseudomonas fluorescens</name>
    <dbReference type="NCBI Taxonomy" id="294"/>
    <lineage>
        <taxon>Bacteria</taxon>
        <taxon>Pseudomonadati</taxon>
        <taxon>Pseudomonadota</taxon>
        <taxon>Gammaproteobacteria</taxon>
        <taxon>Pseudomonadales</taxon>
        <taxon>Pseudomonadaceae</taxon>
        <taxon>Pseudomonas</taxon>
    </lineage>
</organism>
<feature type="region of interest" description="Disordered" evidence="1">
    <location>
        <begin position="251"/>
        <end position="293"/>
    </location>
</feature>
<dbReference type="AlphaFoldDB" id="A0A109LB79"/>
<dbReference type="EMBL" id="LCYA01000168">
    <property type="protein sequence ID" value="KWV84502.1"/>
    <property type="molecule type" value="Genomic_DNA"/>
</dbReference>
<evidence type="ECO:0000313" key="2">
    <source>
        <dbReference type="EMBL" id="KWV84502.1"/>
    </source>
</evidence>
<protein>
    <submittedName>
        <fullName evidence="2">Uncharacterized protein</fullName>
    </submittedName>
</protein>
<dbReference type="Proteomes" id="UP000061348">
    <property type="component" value="Unassembled WGS sequence"/>
</dbReference>
<accession>A0A109LB79</accession>
<comment type="caution">
    <text evidence="2">The sequence shown here is derived from an EMBL/GenBank/DDBJ whole genome shotgun (WGS) entry which is preliminary data.</text>
</comment>
<gene>
    <name evidence="2" type="ORF">PFLmoz3_05871</name>
</gene>
<sequence length="293" mass="31947">MVRDQGRAVFPCIVPVPAVAQPRRSRHVDRPLGRERIARGPHVHRARPRRREGARVLRARKRHHLEPVRAGPPPRRRWLPGTTVAHQPHERRGAVSPARDPHRALWRSRSPSGRTPVGHAQSLHARVGALRQGSPTGSGLRRIFPGSAVAIRRPGRRVLRAACTGRADRPDGRDAGCRLRRARPGHDRIREPAARLGQRPNAAIDAACVAGAGNHRAPTCQHCATHRRGCIRSAACRPTCGNAFDARERHGCQPGKSGQPCGGWRSASGAHRLAGTDDRTAPVHSAHGRRPVG</sequence>
<proteinExistence type="predicted"/>
<evidence type="ECO:0000313" key="3">
    <source>
        <dbReference type="Proteomes" id="UP000061348"/>
    </source>
</evidence>
<name>A0A109LB79_PSEFL</name>
<reference evidence="2 3" key="1">
    <citation type="submission" date="2015-05" db="EMBL/GenBank/DDBJ databases">
        <title>A genomic and transcriptomic approach to investigate the blue pigment phenotype in Pseudomonas fluorescens.</title>
        <authorList>
            <person name="Andreani N.A."/>
            <person name="Cardazzo B."/>
        </authorList>
    </citation>
    <scope>NUCLEOTIDE SEQUENCE [LARGE SCALE GENOMIC DNA]</scope>
    <source>
        <strain evidence="2 3">Ps_22</strain>
    </source>
</reference>